<dbReference type="InterPro" id="IPR043428">
    <property type="entry name" value="LivM-like"/>
</dbReference>
<gene>
    <name evidence="7" type="ORF">CKO43_01280</name>
</gene>
<accession>A0ABS1DPT7</accession>
<keyword evidence="5 6" id="KW-0472">Membrane</keyword>
<evidence type="ECO:0000256" key="6">
    <source>
        <dbReference type="SAM" id="Phobius"/>
    </source>
</evidence>
<protein>
    <submittedName>
        <fullName evidence="7">Branched-chain amino acid ABC transporter permease</fullName>
    </submittedName>
</protein>
<evidence type="ECO:0000256" key="4">
    <source>
        <dbReference type="ARBA" id="ARBA00022989"/>
    </source>
</evidence>
<comment type="caution">
    <text evidence="7">The sequence shown here is derived from an EMBL/GenBank/DDBJ whole genome shotgun (WGS) entry which is preliminary data.</text>
</comment>
<name>A0ABS1DPT7_RUBGE</name>
<comment type="subcellular location">
    <subcellularLocation>
        <location evidence="1">Cell membrane</location>
        <topology evidence="1">Multi-pass membrane protein</topology>
    </subcellularLocation>
</comment>
<evidence type="ECO:0000313" key="8">
    <source>
        <dbReference type="Proteomes" id="UP001041814"/>
    </source>
</evidence>
<evidence type="ECO:0000256" key="2">
    <source>
        <dbReference type="ARBA" id="ARBA00022475"/>
    </source>
</evidence>
<feature type="transmembrane region" description="Helical" evidence="6">
    <location>
        <begin position="35"/>
        <end position="54"/>
    </location>
</feature>
<feature type="transmembrane region" description="Helical" evidence="6">
    <location>
        <begin position="169"/>
        <end position="189"/>
    </location>
</feature>
<sequence>MRVPPRHRAWALLVWGGYALVLALAPLVFDSSLALTMLSQIGIAIVACLAFNLLLGQGGMLSFGHAVYSGLGAYAAIHSLRWIAAGELALPVSLVPLVGGLGGLAGAATLGWLTTRTAGTPFAMITLGLGELVAALALMFPTVFGGEGGLSADRVVGAPVWGISFGPAWQVYALIAVYCFACTAAMYGFTRTPLGRMLNAVRDNPLRTEFVGYSARRVRYLAFVVSGFFMGVAGGLAALHFEIVSAEVLGALRSGAYLLFTVLGGTAYFAGPVIGAVLMVLAGVLLSALTRAWLLYLGLAFILVVMAAPGGLAGVAASLARAAAAGRLRRLWAGLLALLALAVIALTGLAVLVELLYRRQLDAASGPVLNFAGLPLQLDSADAWVGAVLLLATAAALFELARRRFAPQWAQEAAR</sequence>
<feature type="transmembrane region" description="Helical" evidence="6">
    <location>
        <begin position="12"/>
        <end position="29"/>
    </location>
</feature>
<reference evidence="7" key="1">
    <citation type="submission" date="2017-08" db="EMBL/GenBank/DDBJ databases">
        <authorList>
            <person name="Imhoff J.F."/>
            <person name="Rahn T."/>
            <person name="Kuenzel S."/>
            <person name="Neulinger S.C."/>
        </authorList>
    </citation>
    <scope>NUCLEOTIDE SEQUENCE</scope>
    <source>
        <strain evidence="7">IM 151</strain>
    </source>
</reference>
<dbReference type="EMBL" id="NRRU01000002">
    <property type="protein sequence ID" value="MBK1711409.1"/>
    <property type="molecule type" value="Genomic_DNA"/>
</dbReference>
<evidence type="ECO:0000313" key="7">
    <source>
        <dbReference type="EMBL" id="MBK1711409.1"/>
    </source>
</evidence>
<proteinExistence type="predicted"/>
<dbReference type="CDD" id="cd06581">
    <property type="entry name" value="TM_PBP1_LivM_like"/>
    <property type="match status" value="1"/>
</dbReference>
<feature type="transmembrane region" description="Helical" evidence="6">
    <location>
        <begin position="125"/>
        <end position="144"/>
    </location>
</feature>
<feature type="transmembrane region" description="Helical" evidence="6">
    <location>
        <begin position="267"/>
        <end position="289"/>
    </location>
</feature>
<keyword evidence="3 6" id="KW-0812">Transmembrane</keyword>
<dbReference type="Proteomes" id="UP001041814">
    <property type="component" value="Unassembled WGS sequence"/>
</dbReference>
<organism evidence="7 8">
    <name type="scientific">Rubrivivax gelatinosus</name>
    <name type="common">Rhodocyclus gelatinosus</name>
    <name type="synonym">Rhodopseudomonas gelatinosa</name>
    <dbReference type="NCBI Taxonomy" id="28068"/>
    <lineage>
        <taxon>Bacteria</taxon>
        <taxon>Pseudomonadati</taxon>
        <taxon>Pseudomonadota</taxon>
        <taxon>Betaproteobacteria</taxon>
        <taxon>Burkholderiales</taxon>
        <taxon>Sphaerotilaceae</taxon>
        <taxon>Rubrivivax</taxon>
    </lineage>
</organism>
<keyword evidence="8" id="KW-1185">Reference proteome</keyword>
<dbReference type="PANTHER" id="PTHR30482:SF17">
    <property type="entry name" value="ABC TRANSPORTER ATP-BINDING PROTEIN"/>
    <property type="match status" value="1"/>
</dbReference>
<evidence type="ECO:0000256" key="5">
    <source>
        <dbReference type="ARBA" id="ARBA00023136"/>
    </source>
</evidence>
<evidence type="ECO:0000256" key="1">
    <source>
        <dbReference type="ARBA" id="ARBA00004651"/>
    </source>
</evidence>
<reference evidence="7" key="2">
    <citation type="journal article" date="2020" name="Microorganisms">
        <title>Osmotic Adaptation and Compatible Solute Biosynthesis of Phototrophic Bacteria as Revealed from Genome Analyses.</title>
        <authorList>
            <person name="Imhoff J.F."/>
            <person name="Rahn T."/>
            <person name="Kunzel S."/>
            <person name="Keller A."/>
            <person name="Neulinger S.C."/>
        </authorList>
    </citation>
    <scope>NUCLEOTIDE SEQUENCE</scope>
    <source>
        <strain evidence="7">IM 151</strain>
    </source>
</reference>
<dbReference type="Pfam" id="PF02653">
    <property type="entry name" value="BPD_transp_2"/>
    <property type="match status" value="1"/>
</dbReference>
<dbReference type="RefSeq" id="WP_200377618.1">
    <property type="nucleotide sequence ID" value="NZ_NRRU01000002.1"/>
</dbReference>
<feature type="transmembrane region" description="Helical" evidence="6">
    <location>
        <begin position="331"/>
        <end position="353"/>
    </location>
</feature>
<keyword evidence="2" id="KW-1003">Cell membrane</keyword>
<feature type="transmembrane region" description="Helical" evidence="6">
    <location>
        <begin position="90"/>
        <end position="113"/>
    </location>
</feature>
<dbReference type="InterPro" id="IPR001851">
    <property type="entry name" value="ABC_transp_permease"/>
</dbReference>
<evidence type="ECO:0000256" key="3">
    <source>
        <dbReference type="ARBA" id="ARBA00022692"/>
    </source>
</evidence>
<dbReference type="PANTHER" id="PTHR30482">
    <property type="entry name" value="HIGH-AFFINITY BRANCHED-CHAIN AMINO ACID TRANSPORT SYSTEM PERMEASE"/>
    <property type="match status" value="1"/>
</dbReference>
<feature type="transmembrane region" description="Helical" evidence="6">
    <location>
        <begin position="220"/>
        <end position="237"/>
    </location>
</feature>
<keyword evidence="4 6" id="KW-1133">Transmembrane helix</keyword>
<feature type="transmembrane region" description="Helical" evidence="6">
    <location>
        <begin position="295"/>
        <end position="319"/>
    </location>
</feature>
<feature type="transmembrane region" description="Helical" evidence="6">
    <location>
        <begin position="66"/>
        <end position="84"/>
    </location>
</feature>